<gene>
    <name evidence="1" type="ORF">DEBURN_LOCUS2354</name>
</gene>
<dbReference type="EMBL" id="CAJVPK010000127">
    <property type="protein sequence ID" value="CAG8454822.1"/>
    <property type="molecule type" value="Genomic_DNA"/>
</dbReference>
<sequence>MRKQLEFYLSWSSFSNEMILSPYISNPIISSQDYLPESLIGYYRQKNDLAFDNFQKSMIDLTSSYLSSIDTLEVIPPSFDWFHFALLSLNDGLKEQYMPPDGEGLQKRP</sequence>
<name>A0A9N8VJ84_9GLOM</name>
<accession>A0A9N8VJ84</accession>
<organism evidence="1 2">
    <name type="scientific">Diversispora eburnea</name>
    <dbReference type="NCBI Taxonomy" id="1213867"/>
    <lineage>
        <taxon>Eukaryota</taxon>
        <taxon>Fungi</taxon>
        <taxon>Fungi incertae sedis</taxon>
        <taxon>Mucoromycota</taxon>
        <taxon>Glomeromycotina</taxon>
        <taxon>Glomeromycetes</taxon>
        <taxon>Diversisporales</taxon>
        <taxon>Diversisporaceae</taxon>
        <taxon>Diversispora</taxon>
    </lineage>
</organism>
<dbReference type="AlphaFoldDB" id="A0A9N8VJ84"/>
<evidence type="ECO:0000313" key="1">
    <source>
        <dbReference type="EMBL" id="CAG8454822.1"/>
    </source>
</evidence>
<protein>
    <submittedName>
        <fullName evidence="1">101_t:CDS:1</fullName>
    </submittedName>
</protein>
<dbReference type="Proteomes" id="UP000789706">
    <property type="component" value="Unassembled WGS sequence"/>
</dbReference>
<dbReference type="OrthoDB" id="67716at2759"/>
<keyword evidence="2" id="KW-1185">Reference proteome</keyword>
<comment type="caution">
    <text evidence="1">The sequence shown here is derived from an EMBL/GenBank/DDBJ whole genome shotgun (WGS) entry which is preliminary data.</text>
</comment>
<proteinExistence type="predicted"/>
<evidence type="ECO:0000313" key="2">
    <source>
        <dbReference type="Proteomes" id="UP000789706"/>
    </source>
</evidence>
<reference evidence="1" key="1">
    <citation type="submission" date="2021-06" db="EMBL/GenBank/DDBJ databases">
        <authorList>
            <person name="Kallberg Y."/>
            <person name="Tangrot J."/>
            <person name="Rosling A."/>
        </authorList>
    </citation>
    <scope>NUCLEOTIDE SEQUENCE</scope>
    <source>
        <strain evidence="1">AZ414A</strain>
    </source>
</reference>